<sequence length="74" mass="8620">MTRKLFQVRFRFSPDSLTWLVIHDELVLSRYCRKRDAVAEAARVARANPPSVLVVERMDGTVERERRYGGTPRS</sequence>
<keyword evidence="2" id="KW-1185">Reference proteome</keyword>
<proteinExistence type="predicted"/>
<dbReference type="InterPro" id="IPR018691">
    <property type="entry name" value="DUF2188"/>
</dbReference>
<protein>
    <recommendedName>
        <fullName evidence="3">DUF2188 domain-containing protein</fullName>
    </recommendedName>
</protein>
<accession>A0A318LSN1</accession>
<dbReference type="EMBL" id="MASU01000002">
    <property type="protein sequence ID" value="PXY37627.1"/>
    <property type="molecule type" value="Genomic_DNA"/>
</dbReference>
<organism evidence="1 2">
    <name type="scientific">Prauserella flavalba</name>
    <dbReference type="NCBI Taxonomy" id="1477506"/>
    <lineage>
        <taxon>Bacteria</taxon>
        <taxon>Bacillati</taxon>
        <taxon>Actinomycetota</taxon>
        <taxon>Actinomycetes</taxon>
        <taxon>Pseudonocardiales</taxon>
        <taxon>Pseudonocardiaceae</taxon>
        <taxon>Prauserella</taxon>
    </lineage>
</organism>
<reference evidence="1 2" key="1">
    <citation type="submission" date="2016-07" db="EMBL/GenBank/DDBJ databases">
        <title>Draft genome sequence of Prauserella sp. YIM 121212, isolated from alkaline soil.</title>
        <authorList>
            <person name="Ruckert C."/>
            <person name="Albersmeier A."/>
            <person name="Jiang C.-L."/>
            <person name="Jiang Y."/>
            <person name="Kalinowski J."/>
            <person name="Schneider O."/>
            <person name="Winkler A."/>
            <person name="Zotchev S.B."/>
        </authorList>
    </citation>
    <scope>NUCLEOTIDE SEQUENCE [LARGE SCALE GENOMIC DNA]</scope>
    <source>
        <strain evidence="1 2">YIM 121212</strain>
    </source>
</reference>
<dbReference type="Pfam" id="PF09954">
    <property type="entry name" value="DUF2188"/>
    <property type="match status" value="1"/>
</dbReference>
<evidence type="ECO:0000313" key="1">
    <source>
        <dbReference type="EMBL" id="PXY37627.1"/>
    </source>
</evidence>
<gene>
    <name evidence="1" type="ORF">BA062_03055</name>
</gene>
<dbReference type="OrthoDB" id="3556600at2"/>
<dbReference type="Proteomes" id="UP000247892">
    <property type="component" value="Unassembled WGS sequence"/>
</dbReference>
<evidence type="ECO:0000313" key="2">
    <source>
        <dbReference type="Proteomes" id="UP000247892"/>
    </source>
</evidence>
<comment type="caution">
    <text evidence="1">The sequence shown here is derived from an EMBL/GenBank/DDBJ whole genome shotgun (WGS) entry which is preliminary data.</text>
</comment>
<name>A0A318LSN1_9PSEU</name>
<dbReference type="AlphaFoldDB" id="A0A318LSN1"/>
<dbReference type="RefSeq" id="WP_110334500.1">
    <property type="nucleotide sequence ID" value="NZ_MASU01000002.1"/>
</dbReference>
<evidence type="ECO:0008006" key="3">
    <source>
        <dbReference type="Google" id="ProtNLM"/>
    </source>
</evidence>